<gene>
    <name evidence="2" type="ORF">C1SCF055_LOCUS28568</name>
</gene>
<evidence type="ECO:0000313" key="2">
    <source>
        <dbReference type="EMBL" id="CAI4002625.1"/>
    </source>
</evidence>
<accession>A0A9P1D448</accession>
<feature type="compositionally biased region" description="Basic residues" evidence="1">
    <location>
        <begin position="762"/>
        <end position="776"/>
    </location>
</feature>
<dbReference type="Proteomes" id="UP001152797">
    <property type="component" value="Unassembled WGS sequence"/>
</dbReference>
<feature type="compositionally biased region" description="Basic and acidic residues" evidence="1">
    <location>
        <begin position="21"/>
        <end position="38"/>
    </location>
</feature>
<dbReference type="EMBL" id="CAMXCT010003132">
    <property type="protein sequence ID" value="CAI4002625.1"/>
    <property type="molecule type" value="Genomic_DNA"/>
</dbReference>
<comment type="caution">
    <text evidence="2">The sequence shown here is derived from an EMBL/GenBank/DDBJ whole genome shotgun (WGS) entry which is preliminary data.</text>
</comment>
<evidence type="ECO:0000256" key="1">
    <source>
        <dbReference type="SAM" id="MobiDB-lite"/>
    </source>
</evidence>
<feature type="compositionally biased region" description="Low complexity" evidence="1">
    <location>
        <begin position="125"/>
        <end position="136"/>
    </location>
</feature>
<reference evidence="3 4" key="2">
    <citation type="submission" date="2024-05" db="EMBL/GenBank/DDBJ databases">
        <authorList>
            <person name="Chen Y."/>
            <person name="Shah S."/>
            <person name="Dougan E. K."/>
            <person name="Thang M."/>
            <person name="Chan C."/>
        </authorList>
    </citation>
    <scope>NUCLEOTIDE SEQUENCE [LARGE SCALE GENOMIC DNA]</scope>
</reference>
<feature type="region of interest" description="Disordered" evidence="1">
    <location>
        <begin position="677"/>
        <end position="712"/>
    </location>
</feature>
<reference evidence="2" key="1">
    <citation type="submission" date="2022-10" db="EMBL/GenBank/DDBJ databases">
        <authorList>
            <person name="Chen Y."/>
            <person name="Dougan E. K."/>
            <person name="Chan C."/>
            <person name="Rhodes N."/>
            <person name="Thang M."/>
        </authorList>
    </citation>
    <scope>NUCLEOTIDE SEQUENCE</scope>
</reference>
<feature type="region of interest" description="Disordered" evidence="1">
    <location>
        <begin position="323"/>
        <end position="346"/>
    </location>
</feature>
<feature type="compositionally biased region" description="Low complexity" evidence="1">
    <location>
        <begin position="680"/>
        <end position="696"/>
    </location>
</feature>
<evidence type="ECO:0000313" key="3">
    <source>
        <dbReference type="EMBL" id="CAL4789937.1"/>
    </source>
</evidence>
<feature type="compositionally biased region" description="Acidic residues" evidence="1">
    <location>
        <begin position="82"/>
        <end position="112"/>
    </location>
</feature>
<evidence type="ECO:0000313" key="4">
    <source>
        <dbReference type="Proteomes" id="UP001152797"/>
    </source>
</evidence>
<feature type="compositionally biased region" description="Low complexity" evidence="1">
    <location>
        <begin position="777"/>
        <end position="790"/>
    </location>
</feature>
<feature type="region of interest" description="Disordered" evidence="1">
    <location>
        <begin position="171"/>
        <end position="197"/>
    </location>
</feature>
<sequence length="1487" mass="161270">MSAGSKSAARPSSGLVVKQAPKSERTAEGILQEREVRNARAKNNMILAAEETRRRKAMAMEDNDTFHEPGAAFKLLRKTSEEAPEEDDEKEEEDDGDGAPAEEVDDQVEPEEGDGKSGKRGGQKGSKPWWSRYGWKSRGGGKKGTGKGKYDDFGGEYCVGGYRAVNGQFYPYGQGRTRKRTPGQGSTKGKGKGKAKSDWSMAMSAVSDLASVARAVVEGNEQLGHRFFVTLAPMSAFKFRLEERTAQGIVAIREKTREVMLAKPVAGSGQIKDDQTMAALWGKMRHHLTNMRLHTELDISATYLSYMEKQAKSSNTKITTMMAKSNEPEPEPAPKPAAKSNVLKRSGSSADSRAWKMTAVELLINSLDETAKFLQAQKDLDCFSQVLDQQCQALLRKCQMLPALSAGDAADLIDNVKEKLSGLATVSPLVLAISAKVLQGTAPATTEKRNKQTITNFAAYLTQKDADTLQNKQVSTYTKLDAVAVRMIRLGIDVPTEVSVGHILKVCGDLGLELGTHKENLQLLDQLKSLFKSKARKAKQDVSKRAHIVIYPDMPSEAMIQECYDADDPPLQRATRSVGTLGCLRKSSSKTKPAGAALVPMPAPATLSPTMPSGGVASAMQPAMAQQAMGFTGMDAMTMNMMQMMAMCLFGQNQQQAQQDTGPAGLKIFAGNKTELNQVTPSRSPTAPSSAASPPAAVTPHGESQEDSQGQELQLALPDVAKLVPPEEQVAAVQAATQGRQVTRAEAKETEPEKRTSAKAKATCKGKAKAKSKAKGAAKSPAKGSAKSMAQGAAASSKRKASDGDDAVAPSPKAKAKPSAKAKAAAEKMVFTEANRPPVPAPKAGTTWYRKGKIHRDRGVCPCQGHQLTRAMTSTSSGMNVYVAAAGHSFVSQSGLVAVLKAVRKHGLPDAISRPTLKRRRADAIPQETPVGPLWGSIQLLCEGNSLLELPVCNPYALLYVTLENCRPFREYFESVLESVGNSAAAPFRIICYCDEILPGDQLKATNMRKMVAWYWSILDFKGQLGREELWFQLTCCRTVHVKKVLGQYSQIWKHICKLFQSQPLDGRLGIHLPLGGSCSHVFFKVQVLLGDEAALKQCWSNKGSSGTFICIFCQNVTNHLLDLAAHDRTGRLVPSYVCSLNMCAQHTDQSINQAAKKLVLEKGRLGKGAFEDLEKALGLTFAAEGALYDENFMNSIPGAVSMTSYDWMHIYLVSGLWNSEVSLLLDVLNKEHGMGAPALADFLKTVTWPKKVSSKGTTGIKVVEKHKEGHLSCSASEGLSLYPSVRCFLQTKVPQSIAESAAFKAVRSYYCLAAVLDLLVKTRKGAVSPDELQQSIEAHMTTRLDAYKVVLSQYLELQEWERRGGIELIDAKEASVDMTNGLKQTLGLTLDPSVRVFVASEAQCNYESMSRGDAVCTSTHIVEIWFHVQVVSDIHGTSFHSIISKWTPLQGHNLFRMTDVPELVPTGSLQRALPFCVNSGVATVIP</sequence>
<feature type="compositionally biased region" description="Low complexity" evidence="1">
    <location>
        <begin position="729"/>
        <end position="742"/>
    </location>
</feature>
<feature type="compositionally biased region" description="Basic and acidic residues" evidence="1">
    <location>
        <begin position="743"/>
        <end position="756"/>
    </location>
</feature>
<protein>
    <submittedName>
        <fullName evidence="2">Uncharacterized protein</fullName>
    </submittedName>
</protein>
<dbReference type="EMBL" id="CAMXCT020003132">
    <property type="protein sequence ID" value="CAL1156000.1"/>
    <property type="molecule type" value="Genomic_DNA"/>
</dbReference>
<proteinExistence type="predicted"/>
<feature type="region of interest" description="Disordered" evidence="1">
    <location>
        <begin position="729"/>
        <end position="822"/>
    </location>
</feature>
<organism evidence="2">
    <name type="scientific">Cladocopium goreaui</name>
    <dbReference type="NCBI Taxonomy" id="2562237"/>
    <lineage>
        <taxon>Eukaryota</taxon>
        <taxon>Sar</taxon>
        <taxon>Alveolata</taxon>
        <taxon>Dinophyceae</taxon>
        <taxon>Suessiales</taxon>
        <taxon>Symbiodiniaceae</taxon>
        <taxon>Cladocopium</taxon>
    </lineage>
</organism>
<feature type="region of interest" description="Disordered" evidence="1">
    <location>
        <begin position="1"/>
        <end position="147"/>
    </location>
</feature>
<dbReference type="EMBL" id="CAMXCT030003132">
    <property type="protein sequence ID" value="CAL4789937.1"/>
    <property type="molecule type" value="Genomic_DNA"/>
</dbReference>
<name>A0A9P1D448_9DINO</name>
<keyword evidence="4" id="KW-1185">Reference proteome</keyword>